<dbReference type="PANTHER" id="PTHR30195">
    <property type="entry name" value="TYPE I SITE-SPECIFIC DEOXYRIBONUCLEASE PROTEIN SUBUNIT M AND R"/>
    <property type="match status" value="1"/>
</dbReference>
<comment type="caution">
    <text evidence="4">The sequence shown here is derived from an EMBL/GenBank/DDBJ whole genome shotgun (WGS) entry which is preliminary data.</text>
</comment>
<accession>A0A426SKU5</accession>
<feature type="region of interest" description="Disordered" evidence="2">
    <location>
        <begin position="1"/>
        <end position="20"/>
    </location>
</feature>
<dbReference type="Proteomes" id="UP000274327">
    <property type="component" value="Unassembled WGS sequence"/>
</dbReference>
<feature type="domain" description="Type I restriction enzyme HindI endonuclease subunit-like C-terminal" evidence="3">
    <location>
        <begin position="21"/>
        <end position="358"/>
    </location>
</feature>
<dbReference type="GO" id="GO:0009307">
    <property type="term" value="P:DNA restriction-modification system"/>
    <property type="evidence" value="ECO:0007669"/>
    <property type="project" value="UniProtKB-KW"/>
</dbReference>
<evidence type="ECO:0000256" key="2">
    <source>
        <dbReference type="SAM" id="MobiDB-lite"/>
    </source>
</evidence>
<gene>
    <name evidence="4" type="ORF">DS079_08580</name>
</gene>
<keyword evidence="1" id="KW-0680">Restriction system</keyword>
<dbReference type="PANTHER" id="PTHR30195:SF15">
    <property type="entry name" value="TYPE I RESTRICTION ENZYME HINDI ENDONUCLEASE SUBUNIT"/>
    <property type="match status" value="1"/>
</dbReference>
<evidence type="ECO:0000259" key="3">
    <source>
        <dbReference type="Pfam" id="PF11867"/>
    </source>
</evidence>
<dbReference type="Pfam" id="PF11867">
    <property type="entry name" value="T1RH-like_C"/>
    <property type="match status" value="1"/>
</dbReference>
<reference evidence="4 5" key="1">
    <citation type="submission" date="2018-07" db="EMBL/GenBank/DDBJ databases">
        <title>Brachybacteriurn paraconglorneratum KCTC 9916.</title>
        <authorList>
            <person name="Li Y."/>
        </authorList>
    </citation>
    <scope>NUCLEOTIDE SEQUENCE [LARGE SCALE GENOMIC DNA]</scope>
    <source>
        <strain evidence="4 5">KCTC 9916</strain>
    </source>
</reference>
<dbReference type="InterPro" id="IPR021810">
    <property type="entry name" value="T1RH-like_C"/>
</dbReference>
<keyword evidence="5" id="KW-1185">Reference proteome</keyword>
<organism evidence="4 5">
    <name type="scientific">Brachybacterium paraconglomeratum</name>
    <dbReference type="NCBI Taxonomy" id="173362"/>
    <lineage>
        <taxon>Bacteria</taxon>
        <taxon>Bacillati</taxon>
        <taxon>Actinomycetota</taxon>
        <taxon>Actinomycetes</taxon>
        <taxon>Micrococcales</taxon>
        <taxon>Dermabacteraceae</taxon>
        <taxon>Brachybacterium</taxon>
    </lineage>
</organism>
<dbReference type="EMBL" id="QOCI01000006">
    <property type="protein sequence ID" value="RRR18836.1"/>
    <property type="molecule type" value="Genomic_DNA"/>
</dbReference>
<dbReference type="InterPro" id="IPR051268">
    <property type="entry name" value="Type-I_R_enzyme_R_subunit"/>
</dbReference>
<evidence type="ECO:0000313" key="5">
    <source>
        <dbReference type="Proteomes" id="UP000274327"/>
    </source>
</evidence>
<sequence>MAALREFTHDADPTDPSVGRRDVDEAAQLVHSLVGSLREIVTLDWKAIQNADVRRGFIDAVSATTNFLRSPLTDGNTDPEDPNARPLADAFRSLSSKLDRAWALAAGHQDIQPLLPEVQFYKEVRVWMAKYDARERLSRGEPITDEVRRLLGELLVDSAESTGVVDIYQEAGLELQRLDAITPAWTEEAKKPSKTQLAIEALKATILEEAARVTRGNEVRSKQFSERINELMLKYTNKQLTAAEIIARLIEMAQEVRAEADRGTQFSPPLGTDELSVYDVIAQNPSAVDVKGDDTLAQIARELVTIMQRDIRTDWTVRDDVKAKLRSSIKRLLRKYKYPPDQQSEAIVNVMHQMESLAPRYAEELQGASA</sequence>
<evidence type="ECO:0000256" key="1">
    <source>
        <dbReference type="ARBA" id="ARBA00022747"/>
    </source>
</evidence>
<proteinExistence type="predicted"/>
<name>A0A426SKU5_9MICO</name>
<evidence type="ECO:0000313" key="4">
    <source>
        <dbReference type="EMBL" id="RRR18836.1"/>
    </source>
</evidence>
<protein>
    <recommendedName>
        <fullName evidence="3">Type I restriction enzyme HindI endonuclease subunit-like C-terminal domain-containing protein</fullName>
    </recommendedName>
</protein>
<dbReference type="AlphaFoldDB" id="A0A426SKU5"/>